<protein>
    <recommendedName>
        <fullName evidence="3">Sulfurtransferase complex subunit TusB</fullName>
    </recommendedName>
</protein>
<organism evidence="1 2">
    <name type="scientific">Candidatus Paraluminiphilus aquimaris</name>
    <dbReference type="NCBI Taxonomy" id="2518994"/>
    <lineage>
        <taxon>Bacteria</taxon>
        <taxon>Pseudomonadati</taxon>
        <taxon>Pseudomonadota</taxon>
        <taxon>Gammaproteobacteria</taxon>
        <taxon>Cellvibrionales</taxon>
        <taxon>Halieaceae</taxon>
        <taxon>Candidatus Paraluminiphilus</taxon>
    </lineage>
</organism>
<reference evidence="1 2" key="1">
    <citation type="submission" date="2019-02" db="EMBL/GenBank/DDBJ databases">
        <title>Halieaceae_genomes.</title>
        <authorList>
            <person name="Li S.-H."/>
        </authorList>
    </citation>
    <scope>NUCLEOTIDE SEQUENCE [LARGE SCALE GENOMIC DNA]</scope>
    <source>
        <strain evidence="1 2">JH123</strain>
    </source>
</reference>
<gene>
    <name evidence="1" type="ORF">E0F26_09170</name>
</gene>
<evidence type="ECO:0000313" key="1">
    <source>
        <dbReference type="EMBL" id="UZP74896.1"/>
    </source>
</evidence>
<evidence type="ECO:0008006" key="3">
    <source>
        <dbReference type="Google" id="ProtNLM"/>
    </source>
</evidence>
<sequence>MTVHLVNRTEHLASVAKLVARDDVVIFTAPEIDAKLLHILPNESVTVHVLEGTLIHNAHPGSHQTPGQISETDWVRYTSADEAVISWG</sequence>
<evidence type="ECO:0000313" key="2">
    <source>
        <dbReference type="Proteomes" id="UP001317963"/>
    </source>
</evidence>
<dbReference type="EMBL" id="CP036501">
    <property type="protein sequence ID" value="UZP74896.1"/>
    <property type="molecule type" value="Genomic_DNA"/>
</dbReference>
<keyword evidence="2" id="KW-1185">Reference proteome</keyword>
<name>A0ABY6Q9J3_9GAMM</name>
<accession>A0ABY6Q9J3</accession>
<dbReference type="RefSeq" id="WP_279241357.1">
    <property type="nucleotide sequence ID" value="NZ_CP036501.1"/>
</dbReference>
<dbReference type="Proteomes" id="UP001317963">
    <property type="component" value="Chromosome"/>
</dbReference>
<proteinExistence type="predicted"/>